<evidence type="ECO:0000256" key="4">
    <source>
        <dbReference type="ARBA" id="ARBA00022692"/>
    </source>
</evidence>
<reference evidence="12" key="2">
    <citation type="submission" date="2025-05" db="UniProtKB">
        <authorList>
            <consortium name="Ensembl"/>
        </authorList>
    </citation>
    <scope>IDENTIFICATION</scope>
</reference>
<sequence length="106" mass="11821">MLHQIIGQAKKYSSLIPLFIFIGPGCTRTASYVTCLALFNPVVSWDRKNNPDLWNQLGPNQYKFNSVSVDYSRLKKEAISSSVIPFSSCPQSLPASESFPMSQLFA</sequence>
<dbReference type="Ensembl" id="ENSBIXT00005056231.1">
    <property type="protein sequence ID" value="ENSBIXP00005046477.1"/>
    <property type="gene ID" value="ENSBIXG00005031277.1"/>
</dbReference>
<evidence type="ECO:0000256" key="10">
    <source>
        <dbReference type="ARBA" id="ARBA00038186"/>
    </source>
</evidence>
<dbReference type="GO" id="GO:0005743">
    <property type="term" value="C:mitochondrial inner membrane"/>
    <property type="evidence" value="ECO:0007669"/>
    <property type="project" value="UniProtKB-SubCell"/>
</dbReference>
<evidence type="ECO:0000256" key="11">
    <source>
        <dbReference type="ARBA" id="ARBA00041121"/>
    </source>
</evidence>
<evidence type="ECO:0000256" key="5">
    <source>
        <dbReference type="ARBA" id="ARBA00022792"/>
    </source>
</evidence>
<evidence type="ECO:0000256" key="2">
    <source>
        <dbReference type="ARBA" id="ARBA00022448"/>
    </source>
</evidence>
<dbReference type="Ensembl" id="ENSBIXT00000007008.1">
    <property type="protein sequence ID" value="ENSBIXP00000029479.1"/>
    <property type="gene ID" value="ENSBIXG00000011126.1"/>
</dbReference>
<dbReference type="PANTHER" id="PTHR14256:SF4">
    <property type="entry name" value="CYTOCHROME C OXIDASE SUBUNIT NDUFA4"/>
    <property type="match status" value="1"/>
</dbReference>
<proteinExistence type="inferred from homology"/>
<keyword evidence="5" id="KW-0999">Mitochondrion inner membrane</keyword>
<organism evidence="12 14">
    <name type="scientific">Bos indicus x Bos taurus</name>
    <name type="common">Hybrid cattle</name>
    <dbReference type="NCBI Taxonomy" id="30522"/>
    <lineage>
        <taxon>Eukaryota</taxon>
        <taxon>Metazoa</taxon>
        <taxon>Chordata</taxon>
        <taxon>Craniata</taxon>
        <taxon>Vertebrata</taxon>
        <taxon>Euteleostomi</taxon>
        <taxon>Mammalia</taxon>
        <taxon>Eutheria</taxon>
        <taxon>Laurasiatheria</taxon>
        <taxon>Artiodactyla</taxon>
        <taxon>Ruminantia</taxon>
        <taxon>Pecora</taxon>
        <taxon>Bovidae</taxon>
        <taxon>Bovinae</taxon>
        <taxon>Bos</taxon>
    </lineage>
</organism>
<evidence type="ECO:0000256" key="3">
    <source>
        <dbReference type="ARBA" id="ARBA00022660"/>
    </source>
</evidence>
<comment type="similarity">
    <text evidence="10">Belongs to the complex IV NDUFA4 subunit family.</text>
</comment>
<evidence type="ECO:0000313" key="13">
    <source>
        <dbReference type="Proteomes" id="UP000314981"/>
    </source>
</evidence>
<evidence type="ECO:0000313" key="12">
    <source>
        <dbReference type="Ensembl" id="ENSBIXP00005046477.1"/>
    </source>
</evidence>
<comment type="subcellular location">
    <subcellularLocation>
        <location evidence="1">Mitochondrion inner membrane</location>
        <topology evidence="1">Single-pass membrane protein</topology>
    </subcellularLocation>
</comment>
<dbReference type="Pfam" id="PF06522">
    <property type="entry name" value="B12D"/>
    <property type="match status" value="1"/>
</dbReference>
<keyword evidence="8" id="KW-0496">Mitochondrion</keyword>
<dbReference type="Proteomes" id="UP000429181">
    <property type="component" value="Chromosome 19"/>
</dbReference>
<evidence type="ECO:0000256" key="9">
    <source>
        <dbReference type="ARBA" id="ARBA00023136"/>
    </source>
</evidence>
<dbReference type="OMA" id="GPNQYKF"/>
<dbReference type="STRING" id="30522.A0A4W2IQB7"/>
<dbReference type="AlphaFoldDB" id="A0A4W2IQB7"/>
<dbReference type="PANTHER" id="PTHR14256">
    <property type="entry name" value="NADH-UBIQUINONE OXIDOREDUCTASE MLRQ SUBUNIT"/>
    <property type="match status" value="1"/>
</dbReference>
<evidence type="ECO:0000256" key="8">
    <source>
        <dbReference type="ARBA" id="ARBA00023128"/>
    </source>
</evidence>
<keyword evidence="4" id="KW-0812">Transmembrane</keyword>
<evidence type="ECO:0000256" key="7">
    <source>
        <dbReference type="ARBA" id="ARBA00022989"/>
    </source>
</evidence>
<reference evidence="13 14" key="1">
    <citation type="submission" date="2018-11" db="EMBL/GenBank/DDBJ databases">
        <title>Haplotype-resolved cattle genomes.</title>
        <authorList>
            <person name="Low W.Y."/>
            <person name="Tearle R."/>
            <person name="Bickhart D.M."/>
            <person name="Rosen B.D."/>
            <person name="Koren S."/>
            <person name="Rhie A."/>
            <person name="Hiendleder S."/>
            <person name="Phillippy A.M."/>
            <person name="Smith T.P.L."/>
            <person name="Williams J.L."/>
        </authorList>
    </citation>
    <scope>NUCLEOTIDE SEQUENCE [LARGE SCALE GENOMIC DNA]</scope>
</reference>
<dbReference type="InterPro" id="IPR010530">
    <property type="entry name" value="B12D"/>
</dbReference>
<keyword evidence="13" id="KW-1185">Reference proteome</keyword>
<keyword evidence="2" id="KW-0813">Transport</keyword>
<dbReference type="Proteomes" id="UP000314981">
    <property type="component" value="Chromosome 19"/>
</dbReference>
<dbReference type="GeneTree" id="ENSGT00940000154268"/>
<keyword evidence="7" id="KW-1133">Transmembrane helix</keyword>
<keyword evidence="3" id="KW-0679">Respiratory chain</keyword>
<keyword evidence="9" id="KW-0472">Membrane</keyword>
<evidence type="ECO:0000313" key="14">
    <source>
        <dbReference type="Proteomes" id="UP000429181"/>
    </source>
</evidence>
<accession>A0A4W2IQB7</accession>
<evidence type="ECO:0000256" key="1">
    <source>
        <dbReference type="ARBA" id="ARBA00004434"/>
    </source>
</evidence>
<evidence type="ECO:0000256" key="6">
    <source>
        <dbReference type="ARBA" id="ARBA00022982"/>
    </source>
</evidence>
<keyword evidence="6" id="KW-0249">Electron transport</keyword>
<name>A0A4W2IQB7_BOBOX</name>
<protein>
    <recommendedName>
        <fullName evidence="11">Cytochrome c oxidase subunit NDUFA4</fullName>
    </recommendedName>
</protein>